<evidence type="ECO:0000256" key="2">
    <source>
        <dbReference type="ARBA" id="ARBA00022603"/>
    </source>
</evidence>
<evidence type="ECO:0000313" key="6">
    <source>
        <dbReference type="Proteomes" id="UP000250006"/>
    </source>
</evidence>
<dbReference type="Pfam" id="PF00588">
    <property type="entry name" value="SpoU_methylase"/>
    <property type="match status" value="1"/>
</dbReference>
<dbReference type="SUPFAM" id="SSF75217">
    <property type="entry name" value="alpha/beta knot"/>
    <property type="match status" value="1"/>
</dbReference>
<dbReference type="GO" id="GO:0032259">
    <property type="term" value="P:methylation"/>
    <property type="evidence" value="ECO:0007669"/>
    <property type="project" value="UniProtKB-KW"/>
</dbReference>
<dbReference type="SMART" id="SM00967">
    <property type="entry name" value="SpoU_sub_bind"/>
    <property type="match status" value="1"/>
</dbReference>
<accession>A0ABY1VPH9</accession>
<dbReference type="EC" id="2.1.1.-" evidence="5"/>
<organism evidence="5 6">
    <name type="scientific">Actinomyces bovis</name>
    <dbReference type="NCBI Taxonomy" id="1658"/>
    <lineage>
        <taxon>Bacteria</taxon>
        <taxon>Bacillati</taxon>
        <taxon>Actinomycetota</taxon>
        <taxon>Actinomycetes</taxon>
        <taxon>Actinomycetales</taxon>
        <taxon>Actinomycetaceae</taxon>
        <taxon>Actinomyces</taxon>
    </lineage>
</organism>
<evidence type="ECO:0000259" key="4">
    <source>
        <dbReference type="SMART" id="SM00967"/>
    </source>
</evidence>
<protein>
    <submittedName>
        <fullName evidence="5">TrmH family tRNA/rRNA methyltransferase</fullName>
        <ecNumber evidence="5">2.1.1.-</ecNumber>
    </submittedName>
</protein>
<keyword evidence="3 5" id="KW-0808">Transferase</keyword>
<dbReference type="InterPro" id="IPR029026">
    <property type="entry name" value="tRNA_m1G_MTases_N"/>
</dbReference>
<gene>
    <name evidence="5" type="ORF">NCTC11535_01657</name>
</gene>
<dbReference type="Gene3D" id="3.30.1330.30">
    <property type="match status" value="1"/>
</dbReference>
<evidence type="ECO:0000313" key="5">
    <source>
        <dbReference type="EMBL" id="SPT53965.1"/>
    </source>
</evidence>
<dbReference type="SUPFAM" id="SSF55315">
    <property type="entry name" value="L30e-like"/>
    <property type="match status" value="1"/>
</dbReference>
<keyword evidence="2 5" id="KW-0489">Methyltransferase</keyword>
<feature type="domain" description="RNA 2-O ribose methyltransferase substrate binding" evidence="4">
    <location>
        <begin position="39"/>
        <end position="112"/>
    </location>
</feature>
<dbReference type="Gene3D" id="3.40.1280.10">
    <property type="match status" value="1"/>
</dbReference>
<dbReference type="Proteomes" id="UP000250006">
    <property type="component" value="Unassembled WGS sequence"/>
</dbReference>
<reference evidence="5 6" key="1">
    <citation type="submission" date="2018-06" db="EMBL/GenBank/DDBJ databases">
        <authorList>
            <consortium name="Pathogen Informatics"/>
            <person name="Doyle S."/>
        </authorList>
    </citation>
    <scope>NUCLEOTIDE SEQUENCE [LARGE SCALE GENOMIC DNA]</scope>
    <source>
        <strain evidence="5 6">NCTC11535</strain>
    </source>
</reference>
<dbReference type="InterPro" id="IPR013123">
    <property type="entry name" value="SpoU_subst-bd"/>
</dbReference>
<evidence type="ECO:0000256" key="3">
    <source>
        <dbReference type="ARBA" id="ARBA00022679"/>
    </source>
</evidence>
<dbReference type="PANTHER" id="PTHR43191">
    <property type="entry name" value="RRNA METHYLTRANSFERASE 3"/>
    <property type="match status" value="1"/>
</dbReference>
<dbReference type="InterPro" id="IPR029028">
    <property type="entry name" value="Alpha/beta_knot_MTases"/>
</dbReference>
<name>A0ABY1VPH9_9ACTO</name>
<sequence>MTLTPTDLDAMLTNPGSERVSRVAGLTRRQLRSKYGRFLIEGPQAVREAVRHAAEAVRDLYLTPVAAERYPEIWQEAGERGLYRHLVSAEVMAAMSADAQGVLAVADLPRLRGPQVLAEVLKHASLVAVLTEAQDPGNAGTIIRAGDAAGADVVVVIKGSVEVTSPKVVRSTAGSLFHLPVVTGVTLEETTAALRAAGLMILAADGRGSVQLFDAEAMLAGPVAWLLGNEAHGLSAQAVAAADAVVAIPIYGKAESLNVAAAATVCLYATARAQH</sequence>
<dbReference type="InterPro" id="IPR051259">
    <property type="entry name" value="rRNA_Methyltransferase"/>
</dbReference>
<dbReference type="EMBL" id="UAPQ01000008">
    <property type="protein sequence ID" value="SPT53965.1"/>
    <property type="molecule type" value="Genomic_DNA"/>
</dbReference>
<proteinExistence type="inferred from homology"/>
<dbReference type="RefSeq" id="WP_111836875.1">
    <property type="nucleotide sequence ID" value="NZ_UAPQ01000008.1"/>
</dbReference>
<comment type="similarity">
    <text evidence="1">Belongs to the class IV-like SAM-binding methyltransferase superfamily. RNA methyltransferase TrmH family.</text>
</comment>
<dbReference type="GO" id="GO:0008168">
    <property type="term" value="F:methyltransferase activity"/>
    <property type="evidence" value="ECO:0007669"/>
    <property type="project" value="UniProtKB-KW"/>
</dbReference>
<dbReference type="Pfam" id="PF08032">
    <property type="entry name" value="SpoU_sub_bind"/>
    <property type="match status" value="1"/>
</dbReference>
<dbReference type="InterPro" id="IPR001537">
    <property type="entry name" value="SpoU_MeTrfase"/>
</dbReference>
<evidence type="ECO:0000256" key="1">
    <source>
        <dbReference type="ARBA" id="ARBA00007228"/>
    </source>
</evidence>
<keyword evidence="6" id="KW-1185">Reference proteome</keyword>
<dbReference type="InterPro" id="IPR029064">
    <property type="entry name" value="Ribosomal_eL30-like_sf"/>
</dbReference>
<comment type="caution">
    <text evidence="5">The sequence shown here is derived from an EMBL/GenBank/DDBJ whole genome shotgun (WGS) entry which is preliminary data.</text>
</comment>
<dbReference type="CDD" id="cd18095">
    <property type="entry name" value="SpoU-like_rRNA-MTase"/>
    <property type="match status" value="1"/>
</dbReference>
<dbReference type="PANTHER" id="PTHR43191:SF2">
    <property type="entry name" value="RRNA METHYLTRANSFERASE 3, MITOCHONDRIAL"/>
    <property type="match status" value="1"/>
</dbReference>